<evidence type="ECO:0000313" key="3">
    <source>
        <dbReference type="EMBL" id="WPK24455.1"/>
    </source>
</evidence>
<protein>
    <submittedName>
        <fullName evidence="3">Uncharacterized protein</fullName>
    </submittedName>
</protein>
<dbReference type="InterPro" id="IPR036291">
    <property type="entry name" value="NAD(P)-bd_dom_sf"/>
</dbReference>
<dbReference type="AlphaFoldDB" id="A0AAX4H7F3"/>
<name>A0AAX4H7F3_9ASCO</name>
<dbReference type="Proteomes" id="UP001338582">
    <property type="component" value="Chromosome 2"/>
</dbReference>
<accession>A0AAX4H7F3</accession>
<keyword evidence="4" id="KW-1185">Reference proteome</keyword>
<dbReference type="SUPFAM" id="SSF51735">
    <property type="entry name" value="NAD(P)-binding Rossmann-fold domains"/>
    <property type="match status" value="1"/>
</dbReference>
<dbReference type="EMBL" id="CP138895">
    <property type="protein sequence ID" value="WPK24455.1"/>
    <property type="molecule type" value="Genomic_DNA"/>
</dbReference>
<evidence type="ECO:0000256" key="1">
    <source>
        <dbReference type="SAM" id="MobiDB-lite"/>
    </source>
</evidence>
<feature type="region of interest" description="Disordered" evidence="1">
    <location>
        <begin position="344"/>
        <end position="375"/>
    </location>
</feature>
<dbReference type="Gene3D" id="3.40.50.720">
    <property type="entry name" value="NAD(P)-binding Rossmann-like Domain"/>
    <property type="match status" value="1"/>
</dbReference>
<dbReference type="RefSeq" id="XP_062876838.1">
    <property type="nucleotide sequence ID" value="XM_063020768.1"/>
</dbReference>
<keyword evidence="2" id="KW-0472">Membrane</keyword>
<feature type="transmembrane region" description="Helical" evidence="2">
    <location>
        <begin position="6"/>
        <end position="26"/>
    </location>
</feature>
<dbReference type="KEGG" id="asau:88172794"/>
<reference evidence="3 4" key="1">
    <citation type="submission" date="2023-10" db="EMBL/GenBank/DDBJ databases">
        <title>Draft Genome Sequence of Candida saopaulonensis from a very Premature Infant with Sepsis.</title>
        <authorList>
            <person name="Ning Y."/>
            <person name="Dai R."/>
            <person name="Xiao M."/>
            <person name="Xu Y."/>
            <person name="Yan Q."/>
            <person name="Zhang L."/>
        </authorList>
    </citation>
    <scope>NUCLEOTIDE SEQUENCE [LARGE SCALE GENOMIC DNA]</scope>
    <source>
        <strain evidence="3 4">19XY460</strain>
    </source>
</reference>
<gene>
    <name evidence="3" type="ORF">PUMCH_001729</name>
</gene>
<keyword evidence="2" id="KW-1133">Transmembrane helix</keyword>
<organism evidence="3 4">
    <name type="scientific">Australozyma saopauloensis</name>
    <dbReference type="NCBI Taxonomy" id="291208"/>
    <lineage>
        <taxon>Eukaryota</taxon>
        <taxon>Fungi</taxon>
        <taxon>Dikarya</taxon>
        <taxon>Ascomycota</taxon>
        <taxon>Saccharomycotina</taxon>
        <taxon>Pichiomycetes</taxon>
        <taxon>Metschnikowiaceae</taxon>
        <taxon>Australozyma</taxon>
    </lineage>
</organism>
<evidence type="ECO:0000313" key="4">
    <source>
        <dbReference type="Proteomes" id="UP001338582"/>
    </source>
</evidence>
<feature type="compositionally biased region" description="Polar residues" evidence="1">
    <location>
        <begin position="358"/>
        <end position="370"/>
    </location>
</feature>
<evidence type="ECO:0000256" key="2">
    <source>
        <dbReference type="SAM" id="Phobius"/>
    </source>
</evidence>
<keyword evidence="2" id="KW-0812">Transmembrane</keyword>
<sequence length="400" mass="46648">MGLIQNFWMGLAIIVLATIIDLFVFFKLQKPYSQDRDIEDHVFLVVGARTTLGESIVRELAGRGAEVRVLCDSADNKENDEFLEGMRRDTRSNKIVKEECSLKLYASIYNFVSNWNENNDFILDSVVFCAFEDEQKARSHDECLDLVRVNFYSYILLFELLFSESIPLEMWPRFVFGSTRFAANRIEVREHLTKVTTWWQEKINRGPVDGMPSLILAEPDHHRCSLFEKLCSKSTMMESLFMRVFIQKDIKNLLFALLNPDIPNSQEVLLVGNHKWMRPVQPNAIQIRECGAYYEERLRLILWWQDNVFFEFSQNNSPFNTILWNPKIVCNDIIGKTDTRTIGSLPQQFSPDGDDDTLVSNSSSEQGSETQVRKSDEFSIDAKHFLFKRLNWKITFKRDK</sequence>
<proteinExistence type="predicted"/>
<dbReference type="GeneID" id="88172794"/>